<dbReference type="AlphaFoldDB" id="A0A6C0IZ23"/>
<evidence type="ECO:0000256" key="1">
    <source>
        <dbReference type="SAM" id="MobiDB-lite"/>
    </source>
</evidence>
<organism evidence="2">
    <name type="scientific">viral metagenome</name>
    <dbReference type="NCBI Taxonomy" id="1070528"/>
    <lineage>
        <taxon>unclassified sequences</taxon>
        <taxon>metagenomes</taxon>
        <taxon>organismal metagenomes</taxon>
    </lineage>
</organism>
<feature type="compositionally biased region" description="Pro residues" evidence="1">
    <location>
        <begin position="1"/>
        <end position="12"/>
    </location>
</feature>
<feature type="region of interest" description="Disordered" evidence="1">
    <location>
        <begin position="1"/>
        <end position="30"/>
    </location>
</feature>
<name>A0A6C0IZ23_9ZZZZ</name>
<evidence type="ECO:0000313" key="2">
    <source>
        <dbReference type="EMBL" id="QHT97695.1"/>
    </source>
</evidence>
<dbReference type="EMBL" id="MN740283">
    <property type="protein sequence ID" value="QHT97695.1"/>
    <property type="molecule type" value="Genomic_DNA"/>
</dbReference>
<reference evidence="2" key="1">
    <citation type="journal article" date="2020" name="Nature">
        <title>Giant virus diversity and host interactions through global metagenomics.</title>
        <authorList>
            <person name="Schulz F."/>
            <person name="Roux S."/>
            <person name="Paez-Espino D."/>
            <person name="Jungbluth S."/>
            <person name="Walsh D.A."/>
            <person name="Denef V.J."/>
            <person name="McMahon K.D."/>
            <person name="Konstantinidis K.T."/>
            <person name="Eloe-Fadrosh E.A."/>
            <person name="Kyrpides N.C."/>
            <person name="Woyke T."/>
        </authorList>
    </citation>
    <scope>NUCLEOTIDE SEQUENCE</scope>
    <source>
        <strain evidence="2">GVMAG-M-3300025572-1</strain>
    </source>
</reference>
<accession>A0A6C0IZ23</accession>
<sequence length="30" mass="3297">MKRPRSPSPPLPEVLMDAGLVLPDRPNLSL</sequence>
<protein>
    <submittedName>
        <fullName evidence="2">Uncharacterized protein</fullName>
    </submittedName>
</protein>
<proteinExistence type="predicted"/>